<feature type="signal peptide" evidence="1">
    <location>
        <begin position="1"/>
        <end position="19"/>
    </location>
</feature>
<dbReference type="Pfam" id="PF07165">
    <property type="entry name" value="DUF1397"/>
    <property type="match status" value="1"/>
</dbReference>
<reference evidence="2" key="1">
    <citation type="submission" date="2017-01" db="EMBL/GenBank/DDBJ databases">
        <title>A deep insight into the sialotranscriptome of adult male and female Cluex tarsalis mosquitoes.</title>
        <authorList>
            <person name="Ribeiro J.M."/>
            <person name="Moreira F."/>
            <person name="Bernard K.A."/>
            <person name="Calvo E."/>
        </authorList>
    </citation>
    <scope>NUCLEOTIDE SEQUENCE</scope>
    <source>
        <strain evidence="2">Kern County</strain>
        <tissue evidence="2">Salivary glands</tissue>
    </source>
</reference>
<keyword evidence="1" id="KW-0732">Signal</keyword>
<dbReference type="EMBL" id="GFDL01005343">
    <property type="protein sequence ID" value="JAV29702.1"/>
    <property type="molecule type" value="Transcribed_RNA"/>
</dbReference>
<accession>A0A1Q3FQB5</accession>
<dbReference type="InterPro" id="IPR009832">
    <property type="entry name" value="DUF1397"/>
</dbReference>
<name>A0A1Q3FQB5_CULTA</name>
<dbReference type="PANTHER" id="PTHR20997">
    <property type="entry name" value="EG:BACR42I17.2 PROTEIN-RELATED"/>
    <property type="match status" value="1"/>
</dbReference>
<protein>
    <submittedName>
        <fullName evidence="2">Putative conserved secreted protein</fullName>
    </submittedName>
</protein>
<sequence length="231" mass="26183">MEARGFVVILVLCVRTILGESEPAEQSSVERMEFMQEIKDECRNNTGDDRAFQDLLVVLNQDTPKCFMQHVNLSYLQAPITNLNKPEQTKLVEQICGQVEKSLTCINPVVDKVKPCMTDDDDLKILRKLADTVPEALKMICNGSGAMLLKLREPLARSCAIELASTIDVCMDGMSNSTMEMTLSQYTITECNEVYKMRDCIINRIRDCGENTYLELFNLFYRSLLTLTPCK</sequence>
<feature type="chain" id="PRO_5013270186" evidence="1">
    <location>
        <begin position="20"/>
        <end position="231"/>
    </location>
</feature>
<dbReference type="PANTHER" id="PTHR20997:SF2">
    <property type="entry name" value="EG:BACR42I17.2 PROTEIN-RELATED"/>
    <property type="match status" value="1"/>
</dbReference>
<evidence type="ECO:0000313" key="2">
    <source>
        <dbReference type="EMBL" id="JAV29702.1"/>
    </source>
</evidence>
<organism evidence="2">
    <name type="scientific">Culex tarsalis</name>
    <name type="common">Encephalitis mosquito</name>
    <dbReference type="NCBI Taxonomy" id="7177"/>
    <lineage>
        <taxon>Eukaryota</taxon>
        <taxon>Metazoa</taxon>
        <taxon>Ecdysozoa</taxon>
        <taxon>Arthropoda</taxon>
        <taxon>Hexapoda</taxon>
        <taxon>Insecta</taxon>
        <taxon>Pterygota</taxon>
        <taxon>Neoptera</taxon>
        <taxon>Endopterygota</taxon>
        <taxon>Diptera</taxon>
        <taxon>Nematocera</taxon>
        <taxon>Culicoidea</taxon>
        <taxon>Culicidae</taxon>
        <taxon>Culicinae</taxon>
        <taxon>Culicini</taxon>
        <taxon>Culex</taxon>
        <taxon>Culex</taxon>
    </lineage>
</organism>
<proteinExistence type="predicted"/>
<dbReference type="AlphaFoldDB" id="A0A1Q3FQB5"/>
<evidence type="ECO:0000256" key="1">
    <source>
        <dbReference type="SAM" id="SignalP"/>
    </source>
</evidence>